<dbReference type="PRINTS" id="PR00320">
    <property type="entry name" value="GPROTEINBRPT"/>
</dbReference>
<evidence type="ECO:0000313" key="4">
    <source>
        <dbReference type="EMBL" id="GJE86760.1"/>
    </source>
</evidence>
<protein>
    <submittedName>
        <fullName evidence="4">WD40 repeat domain-containing protein</fullName>
    </submittedName>
</protein>
<keyword evidence="2" id="KW-0677">Repeat</keyword>
<dbReference type="Proteomes" id="UP000703269">
    <property type="component" value="Unassembled WGS sequence"/>
</dbReference>
<dbReference type="InterPro" id="IPR019775">
    <property type="entry name" value="WD40_repeat_CS"/>
</dbReference>
<evidence type="ECO:0000313" key="5">
    <source>
        <dbReference type="Proteomes" id="UP000703269"/>
    </source>
</evidence>
<organism evidence="4 5">
    <name type="scientific">Phanerochaete sordida</name>
    <dbReference type="NCBI Taxonomy" id="48140"/>
    <lineage>
        <taxon>Eukaryota</taxon>
        <taxon>Fungi</taxon>
        <taxon>Dikarya</taxon>
        <taxon>Basidiomycota</taxon>
        <taxon>Agaricomycotina</taxon>
        <taxon>Agaricomycetes</taxon>
        <taxon>Polyporales</taxon>
        <taxon>Phanerochaetaceae</taxon>
        <taxon>Phanerochaete</taxon>
    </lineage>
</organism>
<dbReference type="InterPro" id="IPR020472">
    <property type="entry name" value="WD40_PAC1"/>
</dbReference>
<dbReference type="Pfam" id="PF00400">
    <property type="entry name" value="WD40"/>
    <property type="match status" value="5"/>
</dbReference>
<evidence type="ECO:0000256" key="1">
    <source>
        <dbReference type="ARBA" id="ARBA00022574"/>
    </source>
</evidence>
<feature type="repeat" description="WD" evidence="3">
    <location>
        <begin position="359"/>
        <end position="392"/>
    </location>
</feature>
<dbReference type="InterPro" id="IPR015943">
    <property type="entry name" value="WD40/YVTN_repeat-like_dom_sf"/>
</dbReference>
<keyword evidence="1 3" id="KW-0853">WD repeat</keyword>
<dbReference type="PROSITE" id="PS00678">
    <property type="entry name" value="WD_REPEATS_1"/>
    <property type="match status" value="2"/>
</dbReference>
<accession>A0A9P3G329</accession>
<feature type="repeat" description="WD" evidence="3">
    <location>
        <begin position="272"/>
        <end position="313"/>
    </location>
</feature>
<dbReference type="CDD" id="cd00200">
    <property type="entry name" value="WD40"/>
    <property type="match status" value="1"/>
</dbReference>
<evidence type="ECO:0000256" key="3">
    <source>
        <dbReference type="PROSITE-ProRule" id="PRU00221"/>
    </source>
</evidence>
<dbReference type="AlphaFoldDB" id="A0A9P3G329"/>
<name>A0A9P3G329_9APHY</name>
<reference evidence="4 5" key="1">
    <citation type="submission" date="2021-08" db="EMBL/GenBank/DDBJ databases">
        <title>Draft Genome Sequence of Phanerochaete sordida strain YK-624.</title>
        <authorList>
            <person name="Mori T."/>
            <person name="Dohra H."/>
            <person name="Suzuki T."/>
            <person name="Kawagishi H."/>
            <person name="Hirai H."/>
        </authorList>
    </citation>
    <scope>NUCLEOTIDE SEQUENCE [LARGE SCALE GENOMIC DNA]</scope>
    <source>
        <strain evidence="4 5">YK-624</strain>
    </source>
</reference>
<feature type="repeat" description="WD" evidence="3">
    <location>
        <begin position="103"/>
        <end position="144"/>
    </location>
</feature>
<dbReference type="PANTHER" id="PTHR19879:SF9">
    <property type="entry name" value="TRANSCRIPTION INITIATION FACTOR TFIID SUBUNIT 5"/>
    <property type="match status" value="1"/>
</dbReference>
<dbReference type="OrthoDB" id="538223at2759"/>
<dbReference type="SMART" id="SM00320">
    <property type="entry name" value="WD40"/>
    <property type="match status" value="8"/>
</dbReference>
<feature type="repeat" description="WD" evidence="3">
    <location>
        <begin position="230"/>
        <end position="271"/>
    </location>
</feature>
<gene>
    <name evidence="4" type="ORF">PsYK624_028410</name>
</gene>
<dbReference type="EMBL" id="BPQB01000004">
    <property type="protein sequence ID" value="GJE86760.1"/>
    <property type="molecule type" value="Genomic_DNA"/>
</dbReference>
<dbReference type="PANTHER" id="PTHR19879">
    <property type="entry name" value="TRANSCRIPTION INITIATION FACTOR TFIID"/>
    <property type="match status" value="1"/>
</dbReference>
<dbReference type="SUPFAM" id="SSF50978">
    <property type="entry name" value="WD40 repeat-like"/>
    <property type="match status" value="2"/>
</dbReference>
<sequence>MANIWSLDDPLSDPMGPVDNFRQDPVYYEEPEEFTPPPPPAGSLILPNKEPAAFPTLIFRHGSVEGGGTYPMALFPDGRHLAIGSVDTINIWNLASGRLDRRLRGHRKPVYSLCFSPDGTRLVSGSADAHIAVWSVDTDETVPLHYISTGLSDEVLHALFSPNGITFATAHSSETVRLYNTASGELLYTFDHPFGEIERVLFSPDGHHLFAYGLSGASMWDLTVRQGTRMNGLVNSFWRMVMSSDGRWIIAGSADGSCRIWETSTGSEFDLHMLHVGSVEALALSPDGRRVASGAIDGSVVLWNLRSGKRRIVFHKDSREGRGIYSLAFSNSSEVLAVGAQDGGISLLDGKKGTLIGELEGHYGRIRMLLFTPDDKTLLSYSDDGNVRAWDLTVVKEALESD</sequence>
<evidence type="ECO:0000256" key="2">
    <source>
        <dbReference type="ARBA" id="ARBA00022737"/>
    </source>
</evidence>
<dbReference type="InterPro" id="IPR001680">
    <property type="entry name" value="WD40_rpt"/>
</dbReference>
<comment type="caution">
    <text evidence="4">The sequence shown here is derived from an EMBL/GenBank/DDBJ whole genome shotgun (WGS) entry which is preliminary data.</text>
</comment>
<dbReference type="InterPro" id="IPR036322">
    <property type="entry name" value="WD40_repeat_dom_sf"/>
</dbReference>
<dbReference type="PROSITE" id="PS50082">
    <property type="entry name" value="WD_REPEATS_2"/>
    <property type="match status" value="4"/>
</dbReference>
<proteinExistence type="predicted"/>
<dbReference type="Gene3D" id="2.130.10.10">
    <property type="entry name" value="YVTN repeat-like/Quinoprotein amine dehydrogenase"/>
    <property type="match status" value="3"/>
</dbReference>
<keyword evidence="5" id="KW-1185">Reference proteome</keyword>
<dbReference type="PROSITE" id="PS50294">
    <property type="entry name" value="WD_REPEATS_REGION"/>
    <property type="match status" value="3"/>
</dbReference>